<protein>
    <submittedName>
        <fullName evidence="8">DAL5-Allantoate and ureidosuccinate permease</fullName>
    </submittedName>
</protein>
<evidence type="ECO:0000256" key="6">
    <source>
        <dbReference type="ARBA" id="ARBA00023180"/>
    </source>
</evidence>
<keyword evidence="6" id="KW-0325">Glycoprotein</keyword>
<feature type="transmembrane region" description="Helical" evidence="7">
    <location>
        <begin position="649"/>
        <end position="670"/>
    </location>
</feature>
<dbReference type="PANTHER" id="PTHR43791">
    <property type="entry name" value="PERMEASE-RELATED"/>
    <property type="match status" value="1"/>
</dbReference>
<dbReference type="InterPro" id="IPR011701">
    <property type="entry name" value="MFS"/>
</dbReference>
<evidence type="ECO:0000256" key="4">
    <source>
        <dbReference type="ARBA" id="ARBA00022989"/>
    </source>
</evidence>
<feature type="transmembrane region" description="Helical" evidence="7">
    <location>
        <begin position="682"/>
        <end position="702"/>
    </location>
</feature>
<evidence type="ECO:0000313" key="8">
    <source>
        <dbReference type="EMBL" id="KAF4496058.1"/>
    </source>
</evidence>
<keyword evidence="9" id="KW-1185">Reference proteome</keyword>
<comment type="caution">
    <text evidence="8">The sequence shown here is derived from an EMBL/GenBank/DDBJ whole genome shotgun (WGS) entry which is preliminary data.</text>
</comment>
<dbReference type="EMBL" id="LUFC02000575">
    <property type="protein sequence ID" value="KAF4496058.1"/>
    <property type="molecule type" value="Genomic_DNA"/>
</dbReference>
<dbReference type="AlphaFoldDB" id="A0A9P5ECK6"/>
<dbReference type="Gene3D" id="1.20.1250.20">
    <property type="entry name" value="MFS general substrate transporter like domains"/>
    <property type="match status" value="1"/>
</dbReference>
<evidence type="ECO:0000256" key="2">
    <source>
        <dbReference type="ARBA" id="ARBA00022448"/>
    </source>
</evidence>
<feature type="transmembrane region" description="Helical" evidence="7">
    <location>
        <begin position="714"/>
        <end position="735"/>
    </location>
</feature>
<reference evidence="8" key="1">
    <citation type="submission" date="2020-01" db="EMBL/GenBank/DDBJ databases">
        <title>Identification and distribution of gene clusters putatively required for synthesis of sphingolipid metabolism inhibitors in phylogenetically diverse species of the filamentous fungus Fusarium.</title>
        <authorList>
            <person name="Kim H.-S."/>
            <person name="Busman M."/>
            <person name="Brown D.W."/>
            <person name="Divon H."/>
            <person name="Uhlig S."/>
            <person name="Proctor R.H."/>
        </authorList>
    </citation>
    <scope>NUCLEOTIDE SEQUENCE</scope>
    <source>
        <strain evidence="8">NRRL 31653</strain>
    </source>
</reference>
<organism evidence="8 9">
    <name type="scientific">Fusarium agapanthi</name>
    <dbReference type="NCBI Taxonomy" id="1803897"/>
    <lineage>
        <taxon>Eukaryota</taxon>
        <taxon>Fungi</taxon>
        <taxon>Dikarya</taxon>
        <taxon>Ascomycota</taxon>
        <taxon>Pezizomycotina</taxon>
        <taxon>Sordariomycetes</taxon>
        <taxon>Hypocreomycetidae</taxon>
        <taxon>Hypocreales</taxon>
        <taxon>Nectriaceae</taxon>
        <taxon>Fusarium</taxon>
        <taxon>Fusarium fujikuroi species complex</taxon>
    </lineage>
</organism>
<evidence type="ECO:0000256" key="1">
    <source>
        <dbReference type="ARBA" id="ARBA00004141"/>
    </source>
</evidence>
<sequence>MYEQLHGDTRCKGLASHLNGAALIFKHHYADILQRARDTSKSVPFMATAQSGIPQHLSQFCARLITRICGMDATAASFGLGGQVTKVLCRNLPEGNDKSSLPTGPIKRLSSLHAYSGLLYRLVWGDDYPAVELVHDLENQQVFELLEASVQLRYLISEMTSLQPIGGSALAEASRKVETAIQETSESYMNILAFASRLTSDTDNSHSMVPTIRWIVPIYYTEVLDFLRIARTINPPLAIALGNSKIIRNIMNLAFQAYQHGGDVAMVRIARPLFMVALETDEEPHVSWILEKFRGLAQFGEHFARAAIKDASDTVDIKLEDKELDKTDLASVANGAILGRELTPEGDRRILRKADLHLLPIMAFAYLFQFLDKTALSYTATLKLRQDLHLKREEYGWASAIYYFGYLVATYPIAGVLLVRLPIAKVITVTMQASLFIWGAILMFTALCRNAKDLLATRFFLGIAETAIAPGLSMIVAMWYKRPEQPLRQGAWSLGNTSVGILGGLVSYGFGESNTFSPWKAIFICFGALTIAVSILVLLFLPDTPANARFLTKDERAQAVARVETNMTGIKNDKWKREQVMEALCDPTAWLLAVAYLASIIPNNGLLTFNTIVIQGLGFSILKTLLINILPSLSLEVLIFQTPDSLDSRHGLCSLGVAFTANFPMTMAMVSSNFAGFTKRTTVSAMVFIAYCAGNIVGPHLFFPSEAPGYKSGFLAIMICLAVSAVLCIALRFYLIWENKRRDDAGDAIEESLEGINLSDKTDREIPQFRYIY</sequence>
<dbReference type="GO" id="GO:0016020">
    <property type="term" value="C:membrane"/>
    <property type="evidence" value="ECO:0007669"/>
    <property type="project" value="UniProtKB-SubCell"/>
</dbReference>
<dbReference type="PANTHER" id="PTHR43791:SF103">
    <property type="entry name" value="MAJOR FACILITATOR SUPERFAMILY (MFS) PROFILE DOMAIN-CONTAINING PROTEIN-RELATED"/>
    <property type="match status" value="1"/>
</dbReference>
<proteinExistence type="predicted"/>
<evidence type="ECO:0000313" key="9">
    <source>
        <dbReference type="Proteomes" id="UP000737391"/>
    </source>
</evidence>
<accession>A0A9P5ECK6</accession>
<dbReference type="Proteomes" id="UP000737391">
    <property type="component" value="Unassembled WGS sequence"/>
</dbReference>
<feature type="transmembrane region" description="Helical" evidence="7">
    <location>
        <begin position="459"/>
        <end position="479"/>
    </location>
</feature>
<keyword evidence="4 7" id="KW-1133">Transmembrane helix</keyword>
<dbReference type="GO" id="GO:0022857">
    <property type="term" value="F:transmembrane transporter activity"/>
    <property type="evidence" value="ECO:0007669"/>
    <property type="project" value="InterPro"/>
</dbReference>
<keyword evidence="3 7" id="KW-0812">Transmembrane</keyword>
<name>A0A9P5ECK6_9HYPO</name>
<evidence type="ECO:0000256" key="3">
    <source>
        <dbReference type="ARBA" id="ARBA00022692"/>
    </source>
</evidence>
<evidence type="ECO:0000256" key="7">
    <source>
        <dbReference type="SAM" id="Phobius"/>
    </source>
</evidence>
<feature type="transmembrane region" description="Helical" evidence="7">
    <location>
        <begin position="606"/>
        <end position="629"/>
    </location>
</feature>
<gene>
    <name evidence="8" type="ORF">FAGAP_7799</name>
</gene>
<dbReference type="Pfam" id="PF07690">
    <property type="entry name" value="MFS_1"/>
    <property type="match status" value="1"/>
</dbReference>
<feature type="transmembrane region" description="Helical" evidence="7">
    <location>
        <begin position="521"/>
        <end position="541"/>
    </location>
</feature>
<comment type="subcellular location">
    <subcellularLocation>
        <location evidence="1">Membrane</location>
        <topology evidence="1">Multi-pass membrane protein</topology>
    </subcellularLocation>
</comment>
<dbReference type="InterPro" id="IPR036259">
    <property type="entry name" value="MFS_trans_sf"/>
</dbReference>
<feature type="transmembrane region" description="Helical" evidence="7">
    <location>
        <begin position="426"/>
        <end position="447"/>
    </location>
</feature>
<dbReference type="OrthoDB" id="6730379at2759"/>
<keyword evidence="2" id="KW-0813">Transport</keyword>
<feature type="transmembrane region" description="Helical" evidence="7">
    <location>
        <begin position="491"/>
        <end position="509"/>
    </location>
</feature>
<feature type="transmembrane region" description="Helical" evidence="7">
    <location>
        <begin position="400"/>
        <end position="419"/>
    </location>
</feature>
<dbReference type="SUPFAM" id="SSF103473">
    <property type="entry name" value="MFS general substrate transporter"/>
    <property type="match status" value="1"/>
</dbReference>
<evidence type="ECO:0000256" key="5">
    <source>
        <dbReference type="ARBA" id="ARBA00023136"/>
    </source>
</evidence>
<keyword evidence="5 7" id="KW-0472">Membrane</keyword>